<reference evidence="5" key="1">
    <citation type="submission" date="2020-03" db="EMBL/GenBank/DDBJ databases">
        <title>Draft sequencing of Paenibacilllus sp. S3N08.</title>
        <authorList>
            <person name="Kim D.-U."/>
        </authorList>
    </citation>
    <scope>NUCLEOTIDE SEQUENCE</scope>
    <source>
        <strain evidence="5">S3N08</strain>
    </source>
</reference>
<keyword evidence="3" id="KW-0238">DNA-binding</keyword>
<evidence type="ECO:0000313" key="5">
    <source>
        <dbReference type="EMBL" id="NHN29650.1"/>
    </source>
</evidence>
<dbReference type="CDD" id="cd17495">
    <property type="entry name" value="RMtype1_S_Cep9333ORF4827P-TRD2-CR2_like"/>
    <property type="match status" value="1"/>
</dbReference>
<dbReference type="EMBL" id="JAAOIW010000002">
    <property type="protein sequence ID" value="NHN29650.1"/>
    <property type="molecule type" value="Genomic_DNA"/>
</dbReference>
<evidence type="ECO:0000256" key="3">
    <source>
        <dbReference type="ARBA" id="ARBA00023125"/>
    </source>
</evidence>
<comment type="similarity">
    <text evidence="1">Belongs to the type-I restriction system S methylase family.</text>
</comment>
<sequence length="419" mass="47603">MTSFKMEKLKNITLKIGSGSTPRGGEAVYIQEGITLIRSQNIYDYKFETDGLVYLDYKEGQLLRNVTIEQLDILLNITGDSVGRCCIVPNELLPARVNQHVCIIRVNTTNSPEYVMYALNERKNKERLLNLVHGGTRKALTKGVIEEFEISLPAFTTQIAIASILKKVDAKIELNRNINRTLEQMAQTLYKHWFVDFGPFKDSEFEESELGDIPNGWKVQSLKDIALIIMGQSPKSEFYNVDYEGLPFHQGVTGFEERFPQHTVYSSKILRVANENDILTSVRAPVGRINIAPSEMVIGRGLAAIRPKDNNYSFLLYTLKNIFKSEDSHGSGTIFNSINKLELENLKVTIPNPNIIDLFEERVKKWDKLYKINSGIINQLIDTRNYLLPRLLSGEIEVKEAANMIKEVLAVDKESIVRI</sequence>
<dbReference type="InterPro" id="IPR052021">
    <property type="entry name" value="Type-I_RS_S_subunit"/>
</dbReference>
<proteinExistence type="inferred from homology"/>
<keyword evidence="5" id="KW-0378">Hydrolase</keyword>
<protein>
    <submittedName>
        <fullName evidence="5">Restriction endonuclease subunit S</fullName>
    </submittedName>
</protein>
<dbReference type="InterPro" id="IPR000055">
    <property type="entry name" value="Restrct_endonuc_typeI_TRD"/>
</dbReference>
<dbReference type="SUPFAM" id="SSF116734">
    <property type="entry name" value="DNA methylase specificity domain"/>
    <property type="match status" value="2"/>
</dbReference>
<dbReference type="Proteomes" id="UP001165962">
    <property type="component" value="Unassembled WGS sequence"/>
</dbReference>
<evidence type="ECO:0000313" key="6">
    <source>
        <dbReference type="Proteomes" id="UP001165962"/>
    </source>
</evidence>
<dbReference type="Pfam" id="PF01420">
    <property type="entry name" value="Methylase_S"/>
    <property type="match status" value="2"/>
</dbReference>
<gene>
    <name evidence="5" type="ORF">G9U52_07365</name>
</gene>
<feature type="domain" description="Type I restriction modification DNA specificity" evidence="4">
    <location>
        <begin position="214"/>
        <end position="380"/>
    </location>
</feature>
<keyword evidence="2" id="KW-0680">Restriction system</keyword>
<dbReference type="Gene3D" id="3.90.220.20">
    <property type="entry name" value="DNA methylase specificity domains"/>
    <property type="match status" value="2"/>
</dbReference>
<dbReference type="PANTHER" id="PTHR30408:SF12">
    <property type="entry name" value="TYPE I RESTRICTION ENZYME MJAVIII SPECIFICITY SUBUNIT"/>
    <property type="match status" value="1"/>
</dbReference>
<evidence type="ECO:0000256" key="1">
    <source>
        <dbReference type="ARBA" id="ARBA00010923"/>
    </source>
</evidence>
<feature type="domain" description="Type I restriction modification DNA specificity" evidence="4">
    <location>
        <begin position="68"/>
        <end position="184"/>
    </location>
</feature>
<organism evidence="5 6">
    <name type="scientific">Paenibacillus agricola</name>
    <dbReference type="NCBI Taxonomy" id="2716264"/>
    <lineage>
        <taxon>Bacteria</taxon>
        <taxon>Bacillati</taxon>
        <taxon>Bacillota</taxon>
        <taxon>Bacilli</taxon>
        <taxon>Bacillales</taxon>
        <taxon>Paenibacillaceae</taxon>
        <taxon>Paenibacillus</taxon>
    </lineage>
</organism>
<accession>A0ABX0J2J5</accession>
<dbReference type="CDD" id="cd17256">
    <property type="entry name" value="RMtype1_S_EcoJA65PI-TRD1-CR1_like"/>
    <property type="match status" value="1"/>
</dbReference>
<dbReference type="InterPro" id="IPR044946">
    <property type="entry name" value="Restrct_endonuc_typeI_TRD_sf"/>
</dbReference>
<keyword evidence="5" id="KW-0540">Nuclease</keyword>
<keyword evidence="5" id="KW-0255">Endonuclease</keyword>
<dbReference type="GO" id="GO:0004519">
    <property type="term" value="F:endonuclease activity"/>
    <property type="evidence" value="ECO:0007669"/>
    <property type="project" value="UniProtKB-KW"/>
</dbReference>
<evidence type="ECO:0000256" key="2">
    <source>
        <dbReference type="ARBA" id="ARBA00022747"/>
    </source>
</evidence>
<evidence type="ECO:0000259" key="4">
    <source>
        <dbReference type="Pfam" id="PF01420"/>
    </source>
</evidence>
<dbReference type="RefSeq" id="WP_166147802.1">
    <property type="nucleotide sequence ID" value="NZ_JAAOIW010000002.1"/>
</dbReference>
<dbReference type="PANTHER" id="PTHR30408">
    <property type="entry name" value="TYPE-1 RESTRICTION ENZYME ECOKI SPECIFICITY PROTEIN"/>
    <property type="match status" value="1"/>
</dbReference>
<comment type="caution">
    <text evidence="5">The sequence shown here is derived from an EMBL/GenBank/DDBJ whole genome shotgun (WGS) entry which is preliminary data.</text>
</comment>
<name>A0ABX0J2J5_9BACL</name>
<keyword evidence="6" id="KW-1185">Reference proteome</keyword>